<feature type="region of interest" description="Disordered" evidence="1">
    <location>
        <begin position="1"/>
        <end position="23"/>
    </location>
</feature>
<protein>
    <submittedName>
        <fullName evidence="2">Uncharacterized protein</fullName>
    </submittedName>
</protein>
<organism evidence="2 3">
    <name type="scientific">Pleurodeles waltl</name>
    <name type="common">Iberian ribbed newt</name>
    <dbReference type="NCBI Taxonomy" id="8319"/>
    <lineage>
        <taxon>Eukaryota</taxon>
        <taxon>Metazoa</taxon>
        <taxon>Chordata</taxon>
        <taxon>Craniata</taxon>
        <taxon>Vertebrata</taxon>
        <taxon>Euteleostomi</taxon>
        <taxon>Amphibia</taxon>
        <taxon>Batrachia</taxon>
        <taxon>Caudata</taxon>
        <taxon>Salamandroidea</taxon>
        <taxon>Salamandridae</taxon>
        <taxon>Pleurodelinae</taxon>
        <taxon>Pleurodeles</taxon>
    </lineage>
</organism>
<evidence type="ECO:0000313" key="2">
    <source>
        <dbReference type="EMBL" id="KAJ1154040.1"/>
    </source>
</evidence>
<accession>A0AAV7RT32</accession>
<comment type="caution">
    <text evidence="2">The sequence shown here is derived from an EMBL/GenBank/DDBJ whole genome shotgun (WGS) entry which is preliminary data.</text>
</comment>
<dbReference type="EMBL" id="JANPWB010000009">
    <property type="protein sequence ID" value="KAJ1154040.1"/>
    <property type="molecule type" value="Genomic_DNA"/>
</dbReference>
<dbReference type="AlphaFoldDB" id="A0AAV7RT32"/>
<gene>
    <name evidence="2" type="ORF">NDU88_006797</name>
</gene>
<dbReference type="Proteomes" id="UP001066276">
    <property type="component" value="Chromosome 5"/>
</dbReference>
<proteinExistence type="predicted"/>
<reference evidence="2" key="1">
    <citation type="journal article" date="2022" name="bioRxiv">
        <title>Sequencing and chromosome-scale assembly of the giantPleurodeles waltlgenome.</title>
        <authorList>
            <person name="Brown T."/>
            <person name="Elewa A."/>
            <person name="Iarovenko S."/>
            <person name="Subramanian E."/>
            <person name="Araus A.J."/>
            <person name="Petzold A."/>
            <person name="Susuki M."/>
            <person name="Suzuki K.-i.T."/>
            <person name="Hayashi T."/>
            <person name="Toyoda A."/>
            <person name="Oliveira C."/>
            <person name="Osipova E."/>
            <person name="Leigh N.D."/>
            <person name="Simon A."/>
            <person name="Yun M.H."/>
        </authorList>
    </citation>
    <scope>NUCLEOTIDE SEQUENCE</scope>
    <source>
        <strain evidence="2">20211129_DDA</strain>
        <tissue evidence="2">Liver</tissue>
    </source>
</reference>
<evidence type="ECO:0000313" key="3">
    <source>
        <dbReference type="Proteomes" id="UP001066276"/>
    </source>
</evidence>
<sequence>MPLSSRQSLLERALPPGTLRASHGPLLRASDSIAERPGETQAVAIPRVSLLGPCPFTDIGDGSQSPAGQL</sequence>
<name>A0AAV7RT32_PLEWA</name>
<evidence type="ECO:0000256" key="1">
    <source>
        <dbReference type="SAM" id="MobiDB-lite"/>
    </source>
</evidence>
<keyword evidence="3" id="KW-1185">Reference proteome</keyword>